<organism evidence="2 3">
    <name type="scientific">Gracilibacillus salinarum</name>
    <dbReference type="NCBI Taxonomy" id="2932255"/>
    <lineage>
        <taxon>Bacteria</taxon>
        <taxon>Bacillati</taxon>
        <taxon>Bacillota</taxon>
        <taxon>Bacilli</taxon>
        <taxon>Bacillales</taxon>
        <taxon>Bacillaceae</taxon>
        <taxon>Gracilibacillus</taxon>
    </lineage>
</organism>
<feature type="domain" description="Fido" evidence="1">
    <location>
        <begin position="7"/>
        <end position="128"/>
    </location>
</feature>
<accession>A0ABY4GR58</accession>
<gene>
    <name evidence="2" type="ORF">MUN87_08160</name>
</gene>
<dbReference type="NCBIfam" id="TIGR01550">
    <property type="entry name" value="DOC_P1"/>
    <property type="match status" value="1"/>
</dbReference>
<dbReference type="Proteomes" id="UP000831537">
    <property type="component" value="Chromosome"/>
</dbReference>
<dbReference type="Pfam" id="PF02661">
    <property type="entry name" value="Fic"/>
    <property type="match status" value="1"/>
</dbReference>
<reference evidence="2 3" key="1">
    <citation type="submission" date="2022-04" db="EMBL/GenBank/DDBJ databases">
        <title>Gracilibacillus sp. isolated from saltern.</title>
        <authorList>
            <person name="Won M."/>
            <person name="Lee C.-M."/>
            <person name="Woen H.-Y."/>
            <person name="Kwon S.-W."/>
        </authorList>
    </citation>
    <scope>NUCLEOTIDE SEQUENCE [LARGE SCALE GENOMIC DNA]</scope>
    <source>
        <strain evidence="2 3">SSPM10-3</strain>
    </source>
</reference>
<dbReference type="RefSeq" id="WP_244747221.1">
    <property type="nucleotide sequence ID" value="NZ_CP095071.1"/>
</dbReference>
<dbReference type="Gene3D" id="1.20.120.1870">
    <property type="entry name" value="Fic/DOC protein, Fido domain"/>
    <property type="match status" value="1"/>
</dbReference>
<evidence type="ECO:0000313" key="3">
    <source>
        <dbReference type="Proteomes" id="UP000831537"/>
    </source>
</evidence>
<evidence type="ECO:0000259" key="1">
    <source>
        <dbReference type="PROSITE" id="PS51459"/>
    </source>
</evidence>
<dbReference type="InterPro" id="IPR006440">
    <property type="entry name" value="Doc"/>
</dbReference>
<dbReference type="InterPro" id="IPR003812">
    <property type="entry name" value="Fido"/>
</dbReference>
<name>A0ABY4GR58_9BACI</name>
<dbReference type="EMBL" id="CP095071">
    <property type="protein sequence ID" value="UOQ86847.1"/>
    <property type="molecule type" value="Genomic_DNA"/>
</dbReference>
<dbReference type="PANTHER" id="PTHR39426">
    <property type="entry name" value="HOMOLOGY TO DEATH-ON-CURING PROTEIN OF PHAGE P1"/>
    <property type="match status" value="1"/>
</dbReference>
<sequence length="134" mass="15238">MTKYLTEQQVLFLNTHQINLYSPLEQKGIKNYHLLSSAVNRPKQSAFGQDAYPTIFEKAAALFESIAKNHAFHSANKRTAFASLYMFLRQNGYTIVAQPGHVEEFTVNMVVQKSPPVPFEEIANWIKNNSIECS</sequence>
<keyword evidence="3" id="KW-1185">Reference proteome</keyword>
<dbReference type="InterPro" id="IPR053737">
    <property type="entry name" value="Type_II_TA_Toxin"/>
</dbReference>
<protein>
    <submittedName>
        <fullName evidence="2">Type II toxin-antitoxin system death-on-curing family toxin</fullName>
    </submittedName>
</protein>
<dbReference type="PROSITE" id="PS51459">
    <property type="entry name" value="FIDO"/>
    <property type="match status" value="1"/>
</dbReference>
<evidence type="ECO:0000313" key="2">
    <source>
        <dbReference type="EMBL" id="UOQ86847.1"/>
    </source>
</evidence>
<dbReference type="PANTHER" id="PTHR39426:SF1">
    <property type="entry name" value="HOMOLOGY TO DEATH-ON-CURING PROTEIN OF PHAGE P1"/>
    <property type="match status" value="1"/>
</dbReference>
<proteinExistence type="predicted"/>